<dbReference type="Gene3D" id="3.30.9.10">
    <property type="entry name" value="D-Amino Acid Oxidase, subunit A, domain 2"/>
    <property type="match status" value="1"/>
</dbReference>
<comment type="catalytic activity">
    <reaction evidence="4">
        <text>glycine + O2 + H2O = glyoxylate + H2O2 + NH4(+)</text>
        <dbReference type="Rhea" id="RHEA:11532"/>
        <dbReference type="ChEBI" id="CHEBI:15377"/>
        <dbReference type="ChEBI" id="CHEBI:15379"/>
        <dbReference type="ChEBI" id="CHEBI:16240"/>
        <dbReference type="ChEBI" id="CHEBI:28938"/>
        <dbReference type="ChEBI" id="CHEBI:36655"/>
        <dbReference type="ChEBI" id="CHEBI:57305"/>
        <dbReference type="EC" id="1.4.3.19"/>
    </reaction>
</comment>
<dbReference type="InterPro" id="IPR036188">
    <property type="entry name" value="FAD/NAD-bd_sf"/>
</dbReference>
<keyword evidence="3" id="KW-0560">Oxidoreductase</keyword>
<comment type="pathway">
    <text evidence="1">Cofactor biosynthesis; thiamine diphosphate biosynthesis.</text>
</comment>
<evidence type="ECO:0000313" key="8">
    <source>
        <dbReference type="Proteomes" id="UP000293638"/>
    </source>
</evidence>
<organism evidence="7 8">
    <name type="scientific">Motilibacter rhizosphaerae</name>
    <dbReference type="NCBI Taxonomy" id="598652"/>
    <lineage>
        <taxon>Bacteria</taxon>
        <taxon>Bacillati</taxon>
        <taxon>Actinomycetota</taxon>
        <taxon>Actinomycetes</taxon>
        <taxon>Motilibacterales</taxon>
        <taxon>Motilibacteraceae</taxon>
        <taxon>Motilibacter</taxon>
    </lineage>
</organism>
<dbReference type="NCBIfam" id="TIGR02352">
    <property type="entry name" value="thiamin_ThiO"/>
    <property type="match status" value="1"/>
</dbReference>
<feature type="domain" description="FAD dependent oxidoreductase" evidence="6">
    <location>
        <begin position="6"/>
        <end position="350"/>
    </location>
</feature>
<dbReference type="SUPFAM" id="SSF51905">
    <property type="entry name" value="FAD/NAD(P)-binding domain"/>
    <property type="match status" value="1"/>
</dbReference>
<dbReference type="PANTHER" id="PTHR13847:SF289">
    <property type="entry name" value="GLYCINE OXIDASE"/>
    <property type="match status" value="1"/>
</dbReference>
<keyword evidence="8" id="KW-1185">Reference proteome</keyword>
<evidence type="ECO:0000256" key="4">
    <source>
        <dbReference type="ARBA" id="ARBA00049872"/>
    </source>
</evidence>
<dbReference type="RefSeq" id="WP_130491542.1">
    <property type="nucleotide sequence ID" value="NZ_SGXD01000001.1"/>
</dbReference>
<dbReference type="GO" id="GO:0043799">
    <property type="term" value="F:glycine oxidase activity"/>
    <property type="evidence" value="ECO:0007669"/>
    <property type="project" value="UniProtKB-EC"/>
</dbReference>
<keyword evidence="2" id="KW-0784">Thiamine biosynthesis</keyword>
<dbReference type="EMBL" id="SGXD01000001">
    <property type="protein sequence ID" value="RZS91475.1"/>
    <property type="molecule type" value="Genomic_DNA"/>
</dbReference>
<dbReference type="Gene3D" id="3.50.50.60">
    <property type="entry name" value="FAD/NAD(P)-binding domain"/>
    <property type="match status" value="1"/>
</dbReference>
<dbReference type="GO" id="GO:0005737">
    <property type="term" value="C:cytoplasm"/>
    <property type="evidence" value="ECO:0007669"/>
    <property type="project" value="TreeGrafter"/>
</dbReference>
<evidence type="ECO:0000256" key="5">
    <source>
        <dbReference type="ARBA" id="ARBA00050018"/>
    </source>
</evidence>
<dbReference type="PANTHER" id="PTHR13847">
    <property type="entry name" value="SARCOSINE DEHYDROGENASE-RELATED"/>
    <property type="match status" value="1"/>
</dbReference>
<dbReference type="InterPro" id="IPR012727">
    <property type="entry name" value="Gly_oxidase_ThiO"/>
</dbReference>
<dbReference type="InterPro" id="IPR006076">
    <property type="entry name" value="FAD-dep_OxRdtase"/>
</dbReference>
<reference evidence="7 8" key="1">
    <citation type="submission" date="2019-02" db="EMBL/GenBank/DDBJ databases">
        <title>Genomic Encyclopedia of Type Strains, Phase IV (KMG-IV): sequencing the most valuable type-strain genomes for metagenomic binning, comparative biology and taxonomic classification.</title>
        <authorList>
            <person name="Goeker M."/>
        </authorList>
    </citation>
    <scope>NUCLEOTIDE SEQUENCE [LARGE SCALE GENOMIC DNA]</scope>
    <source>
        <strain evidence="7 8">DSM 45622</strain>
    </source>
</reference>
<protein>
    <recommendedName>
        <fullName evidence="5">glycine oxidase</fullName>
        <ecNumber evidence="5">1.4.3.19</ecNumber>
    </recommendedName>
</protein>
<evidence type="ECO:0000313" key="7">
    <source>
        <dbReference type="EMBL" id="RZS91475.1"/>
    </source>
</evidence>
<accession>A0A4Q7NW92</accession>
<evidence type="ECO:0000256" key="1">
    <source>
        <dbReference type="ARBA" id="ARBA00004948"/>
    </source>
</evidence>
<dbReference type="OrthoDB" id="3214401at2"/>
<name>A0A4Q7NW92_9ACTN</name>
<dbReference type="GO" id="GO:0009229">
    <property type="term" value="P:thiamine diphosphate biosynthetic process"/>
    <property type="evidence" value="ECO:0007669"/>
    <property type="project" value="UniProtKB-UniPathway"/>
</dbReference>
<dbReference type="AlphaFoldDB" id="A0A4Q7NW92"/>
<gene>
    <name evidence="7" type="ORF">EV189_0717</name>
</gene>
<dbReference type="Pfam" id="PF01266">
    <property type="entry name" value="DAO"/>
    <property type="match status" value="1"/>
</dbReference>
<evidence type="ECO:0000256" key="2">
    <source>
        <dbReference type="ARBA" id="ARBA00022977"/>
    </source>
</evidence>
<dbReference type="Proteomes" id="UP000293638">
    <property type="component" value="Unassembled WGS sequence"/>
</dbReference>
<dbReference type="EC" id="1.4.3.19" evidence="5"/>
<dbReference type="GO" id="GO:0009228">
    <property type="term" value="P:thiamine biosynthetic process"/>
    <property type="evidence" value="ECO:0007669"/>
    <property type="project" value="UniProtKB-KW"/>
</dbReference>
<sequence>MQDAVDVAVVGGGVVGLWTAFCAARRGASVAVVDPEPGRGASWTAAGMLAPVTEYAYGEDALLALTLAAAAAYPAAVAELAGVSGLDAGYRATGSVEVAWDAGDLAALRDLDARRRALGLETRLLTGGALRRVEPGLATGVAGGVVAAGEAQVDNRAMVASLLVALERLGVALVREAATGLGPGSPPVVQLASGPVRAGAVVLAAGAATTRLPGLPEHLRVPVRPVQGHTLRLRTDEPVVEHVVRGRVRGTPVYVVPRASGEVVVGATSEERGFVTERRAGAVHDLLRDALLLVPGLDEAEWVEVSAGLRPGTPDNGPVVGPTGVPGLLVATGHYRNGVLLAPTTGYAVAGLLAGEPLPAELAAFGPERFALRQEVPA</sequence>
<comment type="caution">
    <text evidence="7">The sequence shown here is derived from an EMBL/GenBank/DDBJ whole genome shotgun (WGS) entry which is preliminary data.</text>
</comment>
<dbReference type="GO" id="GO:0050660">
    <property type="term" value="F:flavin adenine dinucleotide binding"/>
    <property type="evidence" value="ECO:0007669"/>
    <property type="project" value="InterPro"/>
</dbReference>
<evidence type="ECO:0000259" key="6">
    <source>
        <dbReference type="Pfam" id="PF01266"/>
    </source>
</evidence>
<evidence type="ECO:0000256" key="3">
    <source>
        <dbReference type="ARBA" id="ARBA00023002"/>
    </source>
</evidence>
<proteinExistence type="predicted"/>
<dbReference type="SUPFAM" id="SSF54373">
    <property type="entry name" value="FAD-linked reductases, C-terminal domain"/>
    <property type="match status" value="1"/>
</dbReference>
<dbReference type="UniPathway" id="UPA00060"/>